<dbReference type="Pfam" id="PF07617">
    <property type="entry name" value="DUF1579"/>
    <property type="match status" value="1"/>
</dbReference>
<accession>A0A965ZLJ7</accession>
<feature type="signal peptide" evidence="1">
    <location>
        <begin position="1"/>
        <end position="31"/>
    </location>
</feature>
<proteinExistence type="predicted"/>
<protein>
    <submittedName>
        <fullName evidence="2">DUF1579 domain-containing protein</fullName>
    </submittedName>
</protein>
<dbReference type="Proteomes" id="UP000638732">
    <property type="component" value="Unassembled WGS sequence"/>
</dbReference>
<keyword evidence="1" id="KW-0732">Signal</keyword>
<dbReference type="InterPro" id="IPR011473">
    <property type="entry name" value="DUF1579"/>
</dbReference>
<keyword evidence="3" id="KW-1185">Reference proteome</keyword>
<dbReference type="EMBL" id="WWEO01000045">
    <property type="protein sequence ID" value="NCD71926.1"/>
    <property type="molecule type" value="Genomic_DNA"/>
</dbReference>
<evidence type="ECO:0000256" key="1">
    <source>
        <dbReference type="SAM" id="SignalP"/>
    </source>
</evidence>
<reference evidence="2" key="2">
    <citation type="submission" date="2020-10" db="EMBL/GenBank/DDBJ databases">
        <title>Mucilaginibacter sp. nov., isolated from soil.</title>
        <authorList>
            <person name="Jeon C.O."/>
        </authorList>
    </citation>
    <scope>NUCLEOTIDE SEQUENCE</scope>
    <source>
        <strain evidence="2">R11</strain>
    </source>
</reference>
<dbReference type="AlphaFoldDB" id="A0A965ZLJ7"/>
<feature type="chain" id="PRO_5037790819" evidence="1">
    <location>
        <begin position="32"/>
        <end position="206"/>
    </location>
</feature>
<comment type="caution">
    <text evidence="2">The sequence shown here is derived from an EMBL/GenBank/DDBJ whole genome shotgun (WGS) entry which is preliminary data.</text>
</comment>
<dbReference type="RefSeq" id="WP_166587899.1">
    <property type="nucleotide sequence ID" value="NZ_WWEO01000045.1"/>
</dbReference>
<name>A0A965ZLJ7_9SPHI</name>
<sequence length="206" mass="23564">MKNKKTKYSIFFKTAILITAVVFTVRIDAFAQNDAKQPDPMEQMLSLSAPGANHLLLAQLVGNWNFQDAKLAFVKGTLTRKAIYSGRFFLVELTGGKLSVPVANGQMKEDNYQSMQIEGYDNPRKKFVMTSINNHIGSDIQEQTGDYNPDKKQFTFIWDDLLTPGALVNNKRVLTVIDQDHYKEEYFEINNGKDIKVRELDYNRIK</sequence>
<organism evidence="2 3">
    <name type="scientific">Mucilaginibacter agri</name>
    <dbReference type="NCBI Taxonomy" id="2695265"/>
    <lineage>
        <taxon>Bacteria</taxon>
        <taxon>Pseudomonadati</taxon>
        <taxon>Bacteroidota</taxon>
        <taxon>Sphingobacteriia</taxon>
        <taxon>Sphingobacteriales</taxon>
        <taxon>Sphingobacteriaceae</taxon>
        <taxon>Mucilaginibacter</taxon>
    </lineage>
</organism>
<gene>
    <name evidence="2" type="ORF">GSY63_21365</name>
</gene>
<evidence type="ECO:0000313" key="2">
    <source>
        <dbReference type="EMBL" id="NCD71926.1"/>
    </source>
</evidence>
<evidence type="ECO:0000313" key="3">
    <source>
        <dbReference type="Proteomes" id="UP000638732"/>
    </source>
</evidence>
<reference evidence="2" key="1">
    <citation type="submission" date="2020-01" db="EMBL/GenBank/DDBJ databases">
        <authorList>
            <person name="Seo Y.L."/>
        </authorList>
    </citation>
    <scope>NUCLEOTIDE SEQUENCE</scope>
    <source>
        <strain evidence="2">R11</strain>
    </source>
</reference>